<protein>
    <submittedName>
        <fullName evidence="4">SH3 domain-containing protein</fullName>
    </submittedName>
</protein>
<dbReference type="RefSeq" id="WP_263389517.1">
    <property type="nucleotide sequence ID" value="NZ_JAOVQN010000019.1"/>
</dbReference>
<feature type="compositionally biased region" description="Polar residues" evidence="1">
    <location>
        <begin position="200"/>
        <end position="209"/>
    </location>
</feature>
<reference evidence="4 5" key="1">
    <citation type="submission" date="2022-10" db="EMBL/GenBank/DDBJ databases">
        <title>Ruegeria sp. nov., isolated from ocean surface water.</title>
        <authorList>
            <person name="He W."/>
            <person name="Wang L."/>
            <person name="Zhang D.-F."/>
        </authorList>
    </citation>
    <scope>NUCLEOTIDE SEQUENCE [LARGE SCALE GENOMIC DNA]</scope>
    <source>
        <strain evidence="4 5">WL0004</strain>
    </source>
</reference>
<gene>
    <name evidence="4" type="ORF">OEZ49_17500</name>
</gene>
<evidence type="ECO:0000256" key="2">
    <source>
        <dbReference type="SAM" id="SignalP"/>
    </source>
</evidence>
<feature type="region of interest" description="Disordered" evidence="1">
    <location>
        <begin position="183"/>
        <end position="220"/>
    </location>
</feature>
<dbReference type="PROSITE" id="PS51781">
    <property type="entry name" value="SH3B"/>
    <property type="match status" value="1"/>
</dbReference>
<evidence type="ECO:0000259" key="3">
    <source>
        <dbReference type="PROSITE" id="PS51781"/>
    </source>
</evidence>
<proteinExistence type="predicted"/>
<accession>A0ABT2WV95</accession>
<dbReference type="Gene3D" id="2.30.30.40">
    <property type="entry name" value="SH3 Domains"/>
    <property type="match status" value="1"/>
</dbReference>
<sequence>MLHRRYLCWTIFGACALASAASGQSADFMRNECSSAGQTYFRDFTAATEMQYNGRRVDGTHAINGRIFLETRFEDFACSYDPFERRMVEFFAEGRTQASPLPGGGGSSDPAGSRIVTVWGIAANDVLNVRSGPRTNYRIIGALRNGDRVRQLRCQTPGRTTWCEIEMLTDMRERGWVSARYLTGGGSQGGTATQLPSPPSTHGGTATQLPSPPSVTGAGQTTTVTVRFPPGANGTELREQLAPGATRRYILNARALQFLYFRLASTDPGMTWRIQNPDSTLLDRATAAREYRGQFWQSGNHVIEVINGSNRSRSYTVIFGIN</sequence>
<evidence type="ECO:0000313" key="4">
    <source>
        <dbReference type="EMBL" id="MCU9839573.1"/>
    </source>
</evidence>
<feature type="domain" description="SH3b" evidence="3">
    <location>
        <begin position="111"/>
        <end position="186"/>
    </location>
</feature>
<feature type="chain" id="PRO_5046469153" evidence="2">
    <location>
        <begin position="21"/>
        <end position="322"/>
    </location>
</feature>
<name>A0ABT2WV95_9RHOB</name>
<organism evidence="4 5">
    <name type="scientific">Ruegeria marisflavi</name>
    <dbReference type="NCBI Taxonomy" id="2984152"/>
    <lineage>
        <taxon>Bacteria</taxon>
        <taxon>Pseudomonadati</taxon>
        <taxon>Pseudomonadota</taxon>
        <taxon>Alphaproteobacteria</taxon>
        <taxon>Rhodobacterales</taxon>
        <taxon>Roseobacteraceae</taxon>
        <taxon>Ruegeria</taxon>
    </lineage>
</organism>
<dbReference type="EMBL" id="JAOVQN010000019">
    <property type="protein sequence ID" value="MCU9839573.1"/>
    <property type="molecule type" value="Genomic_DNA"/>
</dbReference>
<dbReference type="Proteomes" id="UP001321014">
    <property type="component" value="Unassembled WGS sequence"/>
</dbReference>
<keyword evidence="2" id="KW-0732">Signal</keyword>
<dbReference type="Pfam" id="PF08239">
    <property type="entry name" value="SH3_3"/>
    <property type="match status" value="1"/>
</dbReference>
<evidence type="ECO:0000313" key="5">
    <source>
        <dbReference type="Proteomes" id="UP001321014"/>
    </source>
</evidence>
<feature type="signal peptide" evidence="2">
    <location>
        <begin position="1"/>
        <end position="20"/>
    </location>
</feature>
<dbReference type="InterPro" id="IPR003646">
    <property type="entry name" value="SH3-like_bac-type"/>
</dbReference>
<evidence type="ECO:0000256" key="1">
    <source>
        <dbReference type="SAM" id="MobiDB-lite"/>
    </source>
</evidence>
<keyword evidence="5" id="KW-1185">Reference proteome</keyword>
<comment type="caution">
    <text evidence="4">The sequence shown here is derived from an EMBL/GenBank/DDBJ whole genome shotgun (WGS) entry which is preliminary data.</text>
</comment>
<dbReference type="Gene3D" id="2.60.120.380">
    <property type="match status" value="1"/>
</dbReference>